<dbReference type="OrthoDB" id="6458410at2759"/>
<protein>
    <recommendedName>
        <fullName evidence="3">Tc1-like transposase DDE domain-containing protein</fullName>
    </recommendedName>
</protein>
<proteinExistence type="predicted"/>
<evidence type="ECO:0000313" key="1">
    <source>
        <dbReference type="EMBL" id="GBM69984.1"/>
    </source>
</evidence>
<sequence>MQDGARPHRTTAVFDFQRVHFNDRVNALDYDKHTESGMEWSPYSPDLTPCNGFLWGHLKDLVYRQIPQRIAKLKQHINTVYEAIPSDMFGQVCGKFCLRLRHIVAENGGYFENIVV</sequence>
<dbReference type="Gene3D" id="3.30.420.10">
    <property type="entry name" value="Ribonuclease H-like superfamily/Ribonuclease H"/>
    <property type="match status" value="1"/>
</dbReference>
<gene>
    <name evidence="1" type="ORF">AVEN_207366_1</name>
</gene>
<dbReference type="Proteomes" id="UP000499080">
    <property type="component" value="Unassembled WGS sequence"/>
</dbReference>
<dbReference type="EMBL" id="BGPR01002222">
    <property type="protein sequence ID" value="GBM69984.1"/>
    <property type="molecule type" value="Genomic_DNA"/>
</dbReference>
<name>A0A4Y2HWT9_ARAVE</name>
<dbReference type="PANTHER" id="PTHR47326">
    <property type="entry name" value="TRANSPOSABLE ELEMENT TC3 TRANSPOSASE-LIKE PROTEIN"/>
    <property type="match status" value="1"/>
</dbReference>
<evidence type="ECO:0008006" key="3">
    <source>
        <dbReference type="Google" id="ProtNLM"/>
    </source>
</evidence>
<dbReference type="InterPro" id="IPR036397">
    <property type="entry name" value="RNaseH_sf"/>
</dbReference>
<dbReference type="AlphaFoldDB" id="A0A4Y2HWT9"/>
<reference evidence="1 2" key="1">
    <citation type="journal article" date="2019" name="Sci. Rep.">
        <title>Orb-weaving spider Araneus ventricosus genome elucidates the spidroin gene catalogue.</title>
        <authorList>
            <person name="Kono N."/>
            <person name="Nakamura H."/>
            <person name="Ohtoshi R."/>
            <person name="Moran D.A.P."/>
            <person name="Shinohara A."/>
            <person name="Yoshida Y."/>
            <person name="Fujiwara M."/>
            <person name="Mori M."/>
            <person name="Tomita M."/>
            <person name="Arakawa K."/>
        </authorList>
    </citation>
    <scope>NUCLEOTIDE SEQUENCE [LARGE SCALE GENOMIC DNA]</scope>
</reference>
<organism evidence="1 2">
    <name type="scientific">Araneus ventricosus</name>
    <name type="common">Orbweaver spider</name>
    <name type="synonym">Epeira ventricosa</name>
    <dbReference type="NCBI Taxonomy" id="182803"/>
    <lineage>
        <taxon>Eukaryota</taxon>
        <taxon>Metazoa</taxon>
        <taxon>Ecdysozoa</taxon>
        <taxon>Arthropoda</taxon>
        <taxon>Chelicerata</taxon>
        <taxon>Arachnida</taxon>
        <taxon>Araneae</taxon>
        <taxon>Araneomorphae</taxon>
        <taxon>Entelegynae</taxon>
        <taxon>Araneoidea</taxon>
        <taxon>Araneidae</taxon>
        <taxon>Araneus</taxon>
    </lineage>
</organism>
<accession>A0A4Y2HWT9</accession>
<comment type="caution">
    <text evidence="1">The sequence shown here is derived from an EMBL/GenBank/DDBJ whole genome shotgun (WGS) entry which is preliminary data.</text>
</comment>
<dbReference type="PANTHER" id="PTHR47326:SF1">
    <property type="entry name" value="HTH PSQ-TYPE DOMAIN-CONTAINING PROTEIN"/>
    <property type="match status" value="1"/>
</dbReference>
<dbReference type="GO" id="GO:0003676">
    <property type="term" value="F:nucleic acid binding"/>
    <property type="evidence" value="ECO:0007669"/>
    <property type="project" value="InterPro"/>
</dbReference>
<keyword evidence="2" id="KW-1185">Reference proteome</keyword>
<evidence type="ECO:0000313" key="2">
    <source>
        <dbReference type="Proteomes" id="UP000499080"/>
    </source>
</evidence>